<dbReference type="Pfam" id="PF12728">
    <property type="entry name" value="HTH_17"/>
    <property type="match status" value="1"/>
</dbReference>
<evidence type="ECO:0000313" key="2">
    <source>
        <dbReference type="EMBL" id="ASN69284.1"/>
    </source>
</evidence>
<proteinExistence type="predicted"/>
<evidence type="ECO:0000259" key="1">
    <source>
        <dbReference type="Pfam" id="PF12728"/>
    </source>
</evidence>
<reference evidence="2" key="1">
    <citation type="submission" date="2017-06" db="EMBL/GenBank/DDBJ databases">
        <title>Novel phages from South African skin metaviromes.</title>
        <authorList>
            <person name="van Zyl L.J."/>
            <person name="Abrahams Y."/>
            <person name="Stander E.A."/>
            <person name="Kirby B.M."/>
            <person name="Clavaud C."/>
            <person name="Farcet C."/>
            <person name="Breton L."/>
            <person name="Trindade M.I."/>
        </authorList>
    </citation>
    <scope>NUCLEOTIDE SEQUENCE</scope>
</reference>
<dbReference type="InterPro" id="IPR009061">
    <property type="entry name" value="DNA-bd_dom_put_sf"/>
</dbReference>
<dbReference type="EMBL" id="MF417888">
    <property type="protein sequence ID" value="ASN69284.1"/>
    <property type="molecule type" value="Genomic_DNA"/>
</dbReference>
<accession>A0A2H4J2G0</accession>
<dbReference type="SUPFAM" id="SSF46955">
    <property type="entry name" value="Putative DNA-binding domain"/>
    <property type="match status" value="1"/>
</dbReference>
<name>A0A2H4J2G0_9CAUD</name>
<feature type="domain" description="Helix-turn-helix" evidence="1">
    <location>
        <begin position="5"/>
        <end position="43"/>
    </location>
</feature>
<organism evidence="2">
    <name type="scientific">uncultured Caudovirales phage</name>
    <dbReference type="NCBI Taxonomy" id="2100421"/>
    <lineage>
        <taxon>Viruses</taxon>
        <taxon>Duplodnaviria</taxon>
        <taxon>Heunggongvirae</taxon>
        <taxon>Uroviricota</taxon>
        <taxon>Caudoviricetes</taxon>
        <taxon>Peduoviridae</taxon>
        <taxon>Maltschvirus</taxon>
        <taxon>Maltschvirus maltsch</taxon>
    </lineage>
</organism>
<dbReference type="InterPro" id="IPR041657">
    <property type="entry name" value="HTH_17"/>
</dbReference>
<gene>
    <name evidence="2" type="ORF">9S3_32</name>
</gene>
<sequence>MKGAYDVHEVADFLEISVQSVRKYIKEGKLKAVLIANKHVISERNYQKFIDGDW</sequence>
<protein>
    <recommendedName>
        <fullName evidence="1">Helix-turn-helix domain-containing protein</fullName>
    </recommendedName>
</protein>